<accession>A0A915K7Q1</accession>
<dbReference type="Proteomes" id="UP000887565">
    <property type="component" value="Unplaced"/>
</dbReference>
<protein>
    <submittedName>
        <fullName evidence="2">Uncharacterized protein</fullName>
    </submittedName>
</protein>
<dbReference type="WBParaSite" id="nRc.2.0.1.t34378-RA">
    <property type="protein sequence ID" value="nRc.2.0.1.t34378-RA"/>
    <property type="gene ID" value="nRc.2.0.1.g34378"/>
</dbReference>
<evidence type="ECO:0000313" key="2">
    <source>
        <dbReference type="WBParaSite" id="nRc.2.0.1.t34378-RA"/>
    </source>
</evidence>
<organism evidence="1 2">
    <name type="scientific">Romanomermis culicivorax</name>
    <name type="common">Nematode worm</name>
    <dbReference type="NCBI Taxonomy" id="13658"/>
    <lineage>
        <taxon>Eukaryota</taxon>
        <taxon>Metazoa</taxon>
        <taxon>Ecdysozoa</taxon>
        <taxon>Nematoda</taxon>
        <taxon>Enoplea</taxon>
        <taxon>Dorylaimia</taxon>
        <taxon>Mermithida</taxon>
        <taxon>Mermithoidea</taxon>
        <taxon>Mermithidae</taxon>
        <taxon>Romanomermis</taxon>
    </lineage>
</organism>
<reference evidence="2" key="1">
    <citation type="submission" date="2022-11" db="UniProtKB">
        <authorList>
            <consortium name="WormBaseParasite"/>
        </authorList>
    </citation>
    <scope>IDENTIFICATION</scope>
</reference>
<evidence type="ECO:0000313" key="1">
    <source>
        <dbReference type="Proteomes" id="UP000887565"/>
    </source>
</evidence>
<name>A0A915K7Q1_ROMCU</name>
<sequence>HDRRGWNISGQIWRLIRDFDLPQYLLGAENWDDAAATFGLIAARVFSAYDSLSLLSFTWADS</sequence>
<proteinExistence type="predicted"/>
<keyword evidence="1" id="KW-1185">Reference proteome</keyword>
<dbReference type="AlphaFoldDB" id="A0A915K7Q1"/>